<dbReference type="Pfam" id="PF04677">
    <property type="entry name" value="CwfJ_C_1"/>
    <property type="match status" value="1"/>
</dbReference>
<dbReference type="Gene3D" id="4.10.60.10">
    <property type="entry name" value="Zinc finger, CCHC-type"/>
    <property type="match status" value="1"/>
</dbReference>
<evidence type="ECO:0000313" key="8">
    <source>
        <dbReference type="EMBL" id="CAG8559295.1"/>
    </source>
</evidence>
<dbReference type="SMART" id="SM00343">
    <property type="entry name" value="ZnF_C2HC"/>
    <property type="match status" value="3"/>
</dbReference>
<evidence type="ECO:0000313" key="9">
    <source>
        <dbReference type="Proteomes" id="UP000789342"/>
    </source>
</evidence>
<evidence type="ECO:0000256" key="5">
    <source>
        <dbReference type="PROSITE-ProRule" id="PRU00464"/>
    </source>
</evidence>
<organism evidence="8 9">
    <name type="scientific">Acaulospora morrowiae</name>
    <dbReference type="NCBI Taxonomy" id="94023"/>
    <lineage>
        <taxon>Eukaryota</taxon>
        <taxon>Fungi</taxon>
        <taxon>Fungi incertae sedis</taxon>
        <taxon>Mucoromycota</taxon>
        <taxon>Glomeromycotina</taxon>
        <taxon>Glomeromycetes</taxon>
        <taxon>Diversisporales</taxon>
        <taxon>Acaulosporaceae</taxon>
        <taxon>Acaulospora</taxon>
    </lineage>
</organism>
<dbReference type="SUPFAM" id="SSF57756">
    <property type="entry name" value="Retrovirus zinc finger-like domains"/>
    <property type="match status" value="2"/>
</dbReference>
<dbReference type="PROSITE" id="PS50158">
    <property type="entry name" value="ZF_CCHC"/>
    <property type="match status" value="1"/>
</dbReference>
<gene>
    <name evidence="8" type="ORF">AMORRO_LOCUS5940</name>
</gene>
<dbReference type="InterPro" id="IPR006768">
    <property type="entry name" value="Cwf19-like_C_dom-1"/>
</dbReference>
<dbReference type="InterPro" id="IPR036265">
    <property type="entry name" value="HIT-like_sf"/>
</dbReference>
<feature type="non-terminal residue" evidence="8">
    <location>
        <position position="592"/>
    </location>
</feature>
<dbReference type="OrthoDB" id="444325at2759"/>
<dbReference type="Gene3D" id="3.30.428.10">
    <property type="entry name" value="HIT-like"/>
    <property type="match status" value="1"/>
</dbReference>
<dbReference type="GO" id="GO:0003676">
    <property type="term" value="F:nucleic acid binding"/>
    <property type="evidence" value="ECO:0007669"/>
    <property type="project" value="InterPro"/>
</dbReference>
<comment type="caution">
    <text evidence="5">Lacks conserved residue(s) required for the propagation of feature annotation.</text>
</comment>
<evidence type="ECO:0000256" key="1">
    <source>
        <dbReference type="ARBA" id="ARBA00022723"/>
    </source>
</evidence>
<dbReference type="CDD" id="cd07380">
    <property type="entry name" value="MPP_CWF19_N"/>
    <property type="match status" value="1"/>
</dbReference>
<dbReference type="GO" id="GO:0000398">
    <property type="term" value="P:mRNA splicing, via spliceosome"/>
    <property type="evidence" value="ECO:0007669"/>
    <property type="project" value="TreeGrafter"/>
</dbReference>
<dbReference type="InterPro" id="IPR040194">
    <property type="entry name" value="Cwf19-like"/>
</dbReference>
<keyword evidence="1" id="KW-0479">Metal-binding</keyword>
<dbReference type="GO" id="GO:0003824">
    <property type="term" value="F:catalytic activity"/>
    <property type="evidence" value="ECO:0007669"/>
    <property type="project" value="InterPro"/>
</dbReference>
<dbReference type="Proteomes" id="UP000789342">
    <property type="component" value="Unassembled WGS sequence"/>
</dbReference>
<dbReference type="AlphaFoldDB" id="A0A9N9BAH3"/>
<feature type="domain" description="CCHC-type" evidence="6">
    <location>
        <begin position="338"/>
        <end position="353"/>
    </location>
</feature>
<dbReference type="EMBL" id="CAJVPV010003770">
    <property type="protein sequence ID" value="CAG8559295.1"/>
    <property type="molecule type" value="Genomic_DNA"/>
</dbReference>
<dbReference type="PANTHER" id="PTHR12072">
    <property type="entry name" value="CWF19, CELL CYCLE CONTROL PROTEIN"/>
    <property type="match status" value="1"/>
</dbReference>
<keyword evidence="3" id="KW-0862">Zinc</keyword>
<dbReference type="PROSITE" id="PS51084">
    <property type="entry name" value="HIT_2"/>
    <property type="match status" value="1"/>
</dbReference>
<dbReference type="GO" id="GO:0061632">
    <property type="term" value="F:RNA lariat debranching enzyme activator activity"/>
    <property type="evidence" value="ECO:0007669"/>
    <property type="project" value="TreeGrafter"/>
</dbReference>
<dbReference type="GO" id="GO:0008270">
    <property type="term" value="F:zinc ion binding"/>
    <property type="evidence" value="ECO:0007669"/>
    <property type="project" value="UniProtKB-KW"/>
</dbReference>
<dbReference type="PANTHER" id="PTHR12072:SF4">
    <property type="entry name" value="CWF19-LIKE PROTEIN 1"/>
    <property type="match status" value="1"/>
</dbReference>
<dbReference type="InterPro" id="IPR011146">
    <property type="entry name" value="HIT-like"/>
</dbReference>
<dbReference type="InterPro" id="IPR001878">
    <property type="entry name" value="Znf_CCHC"/>
</dbReference>
<dbReference type="InterPro" id="IPR006767">
    <property type="entry name" value="Cwf19-like_C_dom-2"/>
</dbReference>
<dbReference type="Pfam" id="PF13696">
    <property type="entry name" value="zf-CCHC_2"/>
    <property type="match status" value="1"/>
</dbReference>
<comment type="caution">
    <text evidence="8">The sequence shown here is derived from an EMBL/GenBank/DDBJ whole genome shotgun (WGS) entry which is preliminary data.</text>
</comment>
<dbReference type="InterPro" id="IPR025829">
    <property type="entry name" value="Zn_knuckle_CX2CX3GHX4C"/>
</dbReference>
<dbReference type="InterPro" id="IPR029052">
    <property type="entry name" value="Metallo-depent_PP-like"/>
</dbReference>
<dbReference type="Pfam" id="PF04676">
    <property type="entry name" value="CwfJ_C_2"/>
    <property type="match status" value="1"/>
</dbReference>
<evidence type="ECO:0000259" key="6">
    <source>
        <dbReference type="PROSITE" id="PS50158"/>
    </source>
</evidence>
<evidence type="ECO:0000259" key="7">
    <source>
        <dbReference type="PROSITE" id="PS51084"/>
    </source>
</evidence>
<dbReference type="InterPro" id="IPR036875">
    <property type="entry name" value="Znf_CCHC_sf"/>
</dbReference>
<reference evidence="8" key="1">
    <citation type="submission" date="2021-06" db="EMBL/GenBank/DDBJ databases">
        <authorList>
            <person name="Kallberg Y."/>
            <person name="Tangrot J."/>
            <person name="Rosling A."/>
        </authorList>
    </citation>
    <scope>NUCLEOTIDE SEQUENCE</scope>
    <source>
        <strain evidence="8">CL551</strain>
    </source>
</reference>
<keyword evidence="9" id="KW-1185">Reference proteome</keyword>
<dbReference type="SUPFAM" id="SSF56300">
    <property type="entry name" value="Metallo-dependent phosphatases"/>
    <property type="match status" value="1"/>
</dbReference>
<protein>
    <submittedName>
        <fullName evidence="8">11481_t:CDS:1</fullName>
    </submittedName>
</protein>
<accession>A0A9N9BAH3</accession>
<sequence>LVAGSANGKLNELFNGITKINTKYGPFDLLLCVGDLFGDNLGEIDSLISGEVKVPITTYFMYGEHELPDAVKERVESNQGEFCSNLYYLGQQGSMTTIHGVKIAFVSGVMSAMVNDLPSQVDILLTYEWPKSITRLSSTSVPDGIEGSGIVASLVTKVKPRYHFAAAEKISFLREPYQNAPSSNLASEIDDTQLQFGLPTWFVGLAEVGNTKSKWYYGFNLVPYVHLPPSNFINPPENMTECPFFQSSTGQKRGFGEIQGDGNFFWSTRDSSEQANKRGRRNTQGPPPEGYVCNKCNLPGHWISECRGGQPRPPKNYVCKKCNLAGVHFIVDCPSFTCKLCGEKGHTPKNCSNSSAINKKSNNAKSAAPCWFCLSNPKTVKHLILSVGNETYLSLAKGSLIDTQDPSVCIVPGGGHVLIVAISHCSSFREIPVEDRLNLTDEVEKYKSSLKKFYQAYGAGMVLFEVSLQGKKNQHCHIQVVPVPLEHDSEKIRKAFIEEASASDLKLRPVPSPVPINCFKVDFPDGSSLVHDINPNEQFDVQFGRRVLGKLLGLSHRVNWRDCQLSEELERTDAEKFMQAFMPYKPMIQDNF</sequence>
<keyword evidence="2 4" id="KW-0863">Zinc-finger</keyword>
<dbReference type="GO" id="GO:0071014">
    <property type="term" value="C:post-mRNA release spliceosomal complex"/>
    <property type="evidence" value="ECO:0007669"/>
    <property type="project" value="TreeGrafter"/>
</dbReference>
<name>A0A9N9BAH3_9GLOM</name>
<proteinExistence type="predicted"/>
<feature type="domain" description="HIT" evidence="7">
    <location>
        <begin position="415"/>
        <end position="491"/>
    </location>
</feature>
<evidence type="ECO:0000256" key="2">
    <source>
        <dbReference type="ARBA" id="ARBA00022771"/>
    </source>
</evidence>
<evidence type="ECO:0000256" key="4">
    <source>
        <dbReference type="PROSITE-ProRule" id="PRU00047"/>
    </source>
</evidence>
<evidence type="ECO:0000256" key="3">
    <source>
        <dbReference type="ARBA" id="ARBA00022833"/>
    </source>
</evidence>
<dbReference type="SUPFAM" id="SSF54197">
    <property type="entry name" value="HIT-like"/>
    <property type="match status" value="1"/>
</dbReference>